<proteinExistence type="predicted"/>
<comment type="caution">
    <text evidence="2">The sequence shown here is derived from an EMBL/GenBank/DDBJ whole genome shotgun (WGS) entry which is preliminary data.</text>
</comment>
<sequence length="65" mass="7133">LGDRASTCLRIENLKSNLTELSISGDKLLHQAPRITNTKKSKTISTNSSLRSGELQPGLVRRQSI</sequence>
<name>W2XBP2_PHYNI</name>
<dbReference type="EMBL" id="ANIX01001258">
    <property type="protein sequence ID" value="ETP20131.1"/>
    <property type="molecule type" value="Genomic_DNA"/>
</dbReference>
<protein>
    <submittedName>
        <fullName evidence="2">Uncharacterized protein</fullName>
    </submittedName>
</protein>
<dbReference type="AlphaFoldDB" id="W2XBP2"/>
<accession>W2XBP2</accession>
<feature type="non-terminal residue" evidence="2">
    <location>
        <position position="1"/>
    </location>
</feature>
<dbReference type="Proteomes" id="UP000018958">
    <property type="component" value="Unassembled WGS sequence"/>
</dbReference>
<evidence type="ECO:0000313" key="2">
    <source>
        <dbReference type="EMBL" id="ETP20131.1"/>
    </source>
</evidence>
<reference evidence="2 3" key="1">
    <citation type="submission" date="2013-11" db="EMBL/GenBank/DDBJ databases">
        <title>The Genome Sequence of Phytophthora parasitica CJ01A1.</title>
        <authorList>
            <consortium name="The Broad Institute Genomics Platform"/>
            <person name="Russ C."/>
            <person name="Tyler B."/>
            <person name="Panabieres F."/>
            <person name="Shan W."/>
            <person name="Tripathy S."/>
            <person name="Grunwald N."/>
            <person name="Machado M."/>
            <person name="Johnson C.S."/>
            <person name="Walker B."/>
            <person name="Young S.K."/>
            <person name="Zeng Q."/>
            <person name="Gargeya S."/>
            <person name="Fitzgerald M."/>
            <person name="Haas B."/>
            <person name="Abouelleil A."/>
            <person name="Allen A.W."/>
            <person name="Alvarado L."/>
            <person name="Arachchi H.M."/>
            <person name="Berlin A.M."/>
            <person name="Chapman S.B."/>
            <person name="Gainer-Dewar J."/>
            <person name="Goldberg J."/>
            <person name="Griggs A."/>
            <person name="Gujja S."/>
            <person name="Hansen M."/>
            <person name="Howarth C."/>
            <person name="Imamovic A."/>
            <person name="Ireland A."/>
            <person name="Larimer J."/>
            <person name="McCowan C."/>
            <person name="Murphy C."/>
            <person name="Pearson M."/>
            <person name="Poon T.W."/>
            <person name="Priest M."/>
            <person name="Roberts A."/>
            <person name="Saif S."/>
            <person name="Shea T."/>
            <person name="Sisk P."/>
            <person name="Sykes S."/>
            <person name="Wortman J."/>
            <person name="Nusbaum C."/>
            <person name="Birren B."/>
        </authorList>
    </citation>
    <scope>NUCLEOTIDE SEQUENCE [LARGE SCALE GENOMIC DNA]</scope>
    <source>
        <strain evidence="2 3">CJ01A1</strain>
    </source>
</reference>
<organism evidence="2 3">
    <name type="scientific">Phytophthora nicotianae CJ01A1</name>
    <dbReference type="NCBI Taxonomy" id="1317063"/>
    <lineage>
        <taxon>Eukaryota</taxon>
        <taxon>Sar</taxon>
        <taxon>Stramenopiles</taxon>
        <taxon>Oomycota</taxon>
        <taxon>Peronosporomycetes</taxon>
        <taxon>Peronosporales</taxon>
        <taxon>Peronosporaceae</taxon>
        <taxon>Phytophthora</taxon>
    </lineage>
</organism>
<gene>
    <name evidence="2" type="ORF">F441_06093</name>
</gene>
<evidence type="ECO:0000256" key="1">
    <source>
        <dbReference type="SAM" id="MobiDB-lite"/>
    </source>
</evidence>
<evidence type="ECO:0000313" key="3">
    <source>
        <dbReference type="Proteomes" id="UP000018958"/>
    </source>
</evidence>
<feature type="region of interest" description="Disordered" evidence="1">
    <location>
        <begin position="34"/>
        <end position="65"/>
    </location>
</feature>